<feature type="transmembrane region" description="Helical" evidence="6">
    <location>
        <begin position="220"/>
        <end position="238"/>
    </location>
</feature>
<evidence type="ECO:0000313" key="9">
    <source>
        <dbReference type="Proteomes" id="UP000242560"/>
    </source>
</evidence>
<gene>
    <name evidence="8" type="ORF">SAMN05421638_0776</name>
</gene>
<sequence length="242" mass="27266">MFAIFKKELWTYFGNWSAWIIIAAFSLIGTLFLFFFENDFNIFDIGTATLQSYFVLVPWLMLLIIPALSMKTLAEEEQSGTLSWLFSQPLKISDLILGKFFAVWVLGILCLIPSIIYLYTVYVLGITEGNIDMGATFGSYFGTILLIGAFASVGTFASAISPNQIMAYLLGVILSFLLYFGIEQLASYKLLGAADYYLSNVGFYKHFLSFTRGLIDFKDVAYFFLVISLSILLAVYFVNKKK</sequence>
<keyword evidence="5 6" id="KW-0472">Membrane</keyword>
<dbReference type="RefSeq" id="WP_089818757.1">
    <property type="nucleotide sequence ID" value="NZ_FORQ01000001.1"/>
</dbReference>
<evidence type="ECO:0000256" key="2">
    <source>
        <dbReference type="ARBA" id="ARBA00022475"/>
    </source>
</evidence>
<dbReference type="GO" id="GO:0140359">
    <property type="term" value="F:ABC-type transporter activity"/>
    <property type="evidence" value="ECO:0007669"/>
    <property type="project" value="InterPro"/>
</dbReference>
<dbReference type="Pfam" id="PF12698">
    <property type="entry name" value="ABC2_membrane_3"/>
    <property type="match status" value="1"/>
</dbReference>
<accession>A0A1I3KFA5</accession>
<dbReference type="InterPro" id="IPR013525">
    <property type="entry name" value="ABC2_TM"/>
</dbReference>
<keyword evidence="9" id="KW-1185">Reference proteome</keyword>
<proteinExistence type="predicted"/>
<dbReference type="Proteomes" id="UP000242560">
    <property type="component" value="Unassembled WGS sequence"/>
</dbReference>
<reference evidence="9" key="1">
    <citation type="submission" date="2016-10" db="EMBL/GenBank/DDBJ databases">
        <authorList>
            <person name="Varghese N."/>
            <person name="Submissions S."/>
        </authorList>
    </citation>
    <scope>NUCLEOTIDE SEQUENCE [LARGE SCALE GENOMIC DNA]</scope>
    <source>
        <strain evidence="9">DSM 22251</strain>
    </source>
</reference>
<dbReference type="AlphaFoldDB" id="A0A1I3KFA5"/>
<feature type="transmembrane region" description="Helical" evidence="6">
    <location>
        <begin position="56"/>
        <end position="74"/>
    </location>
</feature>
<comment type="subcellular location">
    <subcellularLocation>
        <location evidence="1">Cell membrane</location>
        <topology evidence="1">Multi-pass membrane protein</topology>
    </subcellularLocation>
</comment>
<feature type="transmembrane region" description="Helical" evidence="6">
    <location>
        <begin position="165"/>
        <end position="182"/>
    </location>
</feature>
<dbReference type="InterPro" id="IPR051449">
    <property type="entry name" value="ABC-2_transporter_component"/>
</dbReference>
<evidence type="ECO:0000259" key="7">
    <source>
        <dbReference type="Pfam" id="PF12698"/>
    </source>
</evidence>
<keyword evidence="2" id="KW-1003">Cell membrane</keyword>
<evidence type="ECO:0000256" key="1">
    <source>
        <dbReference type="ARBA" id="ARBA00004651"/>
    </source>
</evidence>
<organism evidence="8 9">
    <name type="scientific">Kaistella treverensis</name>
    <dbReference type="NCBI Taxonomy" id="631455"/>
    <lineage>
        <taxon>Bacteria</taxon>
        <taxon>Pseudomonadati</taxon>
        <taxon>Bacteroidota</taxon>
        <taxon>Flavobacteriia</taxon>
        <taxon>Flavobacteriales</taxon>
        <taxon>Weeksellaceae</taxon>
        <taxon>Chryseobacterium group</taxon>
        <taxon>Kaistella</taxon>
    </lineage>
</organism>
<protein>
    <submittedName>
        <fullName evidence="8">Protein involved in gliding motility GldF</fullName>
    </submittedName>
</protein>
<dbReference type="PANTHER" id="PTHR30294:SF29">
    <property type="entry name" value="MULTIDRUG ABC TRANSPORTER PERMEASE YBHS-RELATED"/>
    <property type="match status" value="1"/>
</dbReference>
<name>A0A1I3KFA5_9FLAO</name>
<evidence type="ECO:0000313" key="8">
    <source>
        <dbReference type="EMBL" id="SFI71172.1"/>
    </source>
</evidence>
<evidence type="ECO:0000256" key="4">
    <source>
        <dbReference type="ARBA" id="ARBA00022989"/>
    </source>
</evidence>
<feature type="domain" description="ABC-2 type transporter transmembrane" evidence="7">
    <location>
        <begin position="48"/>
        <end position="180"/>
    </location>
</feature>
<dbReference type="EMBL" id="FORQ01000001">
    <property type="protein sequence ID" value="SFI71172.1"/>
    <property type="molecule type" value="Genomic_DNA"/>
</dbReference>
<keyword evidence="4 6" id="KW-1133">Transmembrane helix</keyword>
<feature type="transmembrane region" description="Helical" evidence="6">
    <location>
        <begin position="95"/>
        <end position="119"/>
    </location>
</feature>
<evidence type="ECO:0000256" key="5">
    <source>
        <dbReference type="ARBA" id="ARBA00023136"/>
    </source>
</evidence>
<evidence type="ECO:0000256" key="3">
    <source>
        <dbReference type="ARBA" id="ARBA00022692"/>
    </source>
</evidence>
<dbReference type="PANTHER" id="PTHR30294">
    <property type="entry name" value="MEMBRANE COMPONENT OF ABC TRANSPORTER YHHJ-RELATED"/>
    <property type="match status" value="1"/>
</dbReference>
<feature type="transmembrane region" description="Helical" evidence="6">
    <location>
        <begin position="12"/>
        <end position="36"/>
    </location>
</feature>
<keyword evidence="3 6" id="KW-0812">Transmembrane</keyword>
<dbReference type="GO" id="GO:0005886">
    <property type="term" value="C:plasma membrane"/>
    <property type="evidence" value="ECO:0007669"/>
    <property type="project" value="UniProtKB-SubCell"/>
</dbReference>
<evidence type="ECO:0000256" key="6">
    <source>
        <dbReference type="SAM" id="Phobius"/>
    </source>
</evidence>
<feature type="transmembrane region" description="Helical" evidence="6">
    <location>
        <begin position="139"/>
        <end position="158"/>
    </location>
</feature>